<dbReference type="Gene3D" id="3.40.640.10">
    <property type="entry name" value="Type I PLP-dependent aspartate aminotransferase-like (Major domain)"/>
    <property type="match status" value="1"/>
</dbReference>
<name>A0A7T4DJW3_9MICO</name>
<keyword evidence="4" id="KW-0808">Transferase</keyword>
<dbReference type="Proteomes" id="UP000595374">
    <property type="component" value="Chromosome"/>
</dbReference>
<feature type="region of interest" description="Disordered" evidence="3">
    <location>
        <begin position="1"/>
        <end position="22"/>
    </location>
</feature>
<dbReference type="GO" id="GO:0008453">
    <property type="term" value="F:alanine-glyoxylate transaminase activity"/>
    <property type="evidence" value="ECO:0007669"/>
    <property type="project" value="TreeGrafter"/>
</dbReference>
<dbReference type="AlphaFoldDB" id="A0A7T4DJW3"/>
<comment type="cofactor">
    <cofactor evidence="1">
        <name>pyridoxal 5'-phosphate</name>
        <dbReference type="ChEBI" id="CHEBI:597326"/>
    </cofactor>
</comment>
<sequence length="391" mass="41385">MTQPHDAPQPHDPTLPHDDVDPGGLLEYSVVFTDRSLNHMSARFVSVMQDVNRILRTAFDAQSAAIVPGGGSYAMESVARQIATGKKCLIIRNGLFSFRWSQILDAGAIASETVVLPAQPDSDDVRAAWSPAPIAEVVAAIERERPAVVFAPHVETASGMLLPDEYIRAVADAVHSVGGVFVLDCIASGAVWVSMAELGVDVLISAPQKGWSGSPCAGYVMLGEAGRAAVEAGTSTSFAMDLKKWLFIADEYEAGRAPYHATMPTDALAHNAALMRETEERGFDKLETAQFELGERVRAVFAARGLPSVAAPGFQAPSVVVVHTTNPQLANGAAFKEVGLQVAAGVPLHAGEPEGFTTFRIGLFGLDKLGDIDGTVARLEAALDRIDVTGK</sequence>
<dbReference type="InterPro" id="IPR015424">
    <property type="entry name" value="PyrdxlP-dep_Trfase"/>
</dbReference>
<evidence type="ECO:0000256" key="1">
    <source>
        <dbReference type="ARBA" id="ARBA00001933"/>
    </source>
</evidence>
<dbReference type="Gene3D" id="3.90.1150.10">
    <property type="entry name" value="Aspartate Aminotransferase, domain 1"/>
    <property type="match status" value="1"/>
</dbReference>
<evidence type="ECO:0000256" key="2">
    <source>
        <dbReference type="ARBA" id="ARBA00022898"/>
    </source>
</evidence>
<evidence type="ECO:0000313" key="5">
    <source>
        <dbReference type="Proteomes" id="UP000595374"/>
    </source>
</evidence>
<keyword evidence="4" id="KW-0032">Aminotransferase</keyword>
<evidence type="ECO:0000256" key="3">
    <source>
        <dbReference type="SAM" id="MobiDB-lite"/>
    </source>
</evidence>
<keyword evidence="2" id="KW-0663">Pyridoxal phosphate</keyword>
<proteinExistence type="predicted"/>
<dbReference type="InterPro" id="IPR015422">
    <property type="entry name" value="PyrdxlP-dep_Trfase_small"/>
</dbReference>
<reference evidence="4 5" key="1">
    <citation type="submission" date="2020-12" db="EMBL/GenBank/DDBJ databases">
        <title>FDA dAtabase for Regulatory Grade micrObial Sequences (FDA-ARGOS): Supporting development and validation of Infectious Disease Dx tests.</title>
        <authorList>
            <person name="Sproer C."/>
            <person name="Gronow S."/>
            <person name="Severitt S."/>
            <person name="Schroder I."/>
            <person name="Tallon L."/>
            <person name="Sadzewicz L."/>
            <person name="Zhao X."/>
            <person name="Boylan J."/>
            <person name="Ott S."/>
            <person name="Bowen H."/>
            <person name="Vavikolanu K."/>
            <person name="Mehta A."/>
            <person name="Aluvathingal J."/>
            <person name="Nadendla S."/>
            <person name="Lowell S."/>
            <person name="Myers T."/>
            <person name="Yan Y."/>
            <person name="Sichtig H."/>
        </authorList>
    </citation>
    <scope>NUCLEOTIDE SEQUENCE [LARGE SCALE GENOMIC DNA]</scope>
    <source>
        <strain evidence="4 5">FDAARGOS_990</strain>
    </source>
</reference>
<dbReference type="EMBL" id="CP065989">
    <property type="protein sequence ID" value="QQB14299.1"/>
    <property type="molecule type" value="Genomic_DNA"/>
</dbReference>
<evidence type="ECO:0000313" key="4">
    <source>
        <dbReference type="EMBL" id="QQB14299.1"/>
    </source>
</evidence>
<protein>
    <submittedName>
        <fullName evidence="4">Alanine--glyoxylate aminotransferase family protein</fullName>
    </submittedName>
</protein>
<gene>
    <name evidence="4" type="ORF">I6H47_16405</name>
</gene>
<dbReference type="GO" id="GO:0004760">
    <property type="term" value="F:L-serine-pyruvate transaminase activity"/>
    <property type="evidence" value="ECO:0007669"/>
    <property type="project" value="TreeGrafter"/>
</dbReference>
<dbReference type="PANTHER" id="PTHR21152:SF40">
    <property type="entry name" value="ALANINE--GLYOXYLATE AMINOTRANSFERASE"/>
    <property type="match status" value="1"/>
</dbReference>
<dbReference type="PANTHER" id="PTHR21152">
    <property type="entry name" value="AMINOTRANSFERASE CLASS V"/>
    <property type="match status" value="1"/>
</dbReference>
<dbReference type="SUPFAM" id="SSF53383">
    <property type="entry name" value="PLP-dependent transferases"/>
    <property type="match status" value="1"/>
</dbReference>
<accession>A0A7T4DJW3</accession>
<organism evidence="4 5">
    <name type="scientific">Brevibacterium casei</name>
    <dbReference type="NCBI Taxonomy" id="33889"/>
    <lineage>
        <taxon>Bacteria</taxon>
        <taxon>Bacillati</taxon>
        <taxon>Actinomycetota</taxon>
        <taxon>Actinomycetes</taxon>
        <taxon>Micrococcales</taxon>
        <taxon>Brevibacteriaceae</taxon>
        <taxon>Brevibacterium</taxon>
    </lineage>
</organism>
<dbReference type="RefSeq" id="WP_198499372.1">
    <property type="nucleotide sequence ID" value="NZ_CP065989.1"/>
</dbReference>
<dbReference type="GO" id="GO:0019265">
    <property type="term" value="P:glycine biosynthetic process, by transamination of glyoxylate"/>
    <property type="evidence" value="ECO:0007669"/>
    <property type="project" value="TreeGrafter"/>
</dbReference>
<dbReference type="InterPro" id="IPR015421">
    <property type="entry name" value="PyrdxlP-dep_Trfase_major"/>
</dbReference>